<evidence type="ECO:0000256" key="5">
    <source>
        <dbReference type="ARBA" id="ARBA00022840"/>
    </source>
</evidence>
<dbReference type="InterPro" id="IPR041715">
    <property type="entry name" value="HisRS-like_core"/>
</dbReference>
<dbReference type="CDD" id="cd00773">
    <property type="entry name" value="HisRS-like_core"/>
    <property type="match status" value="1"/>
</dbReference>
<dbReference type="CDD" id="cd00859">
    <property type="entry name" value="HisRS_anticodon"/>
    <property type="match status" value="1"/>
</dbReference>
<evidence type="ECO:0000256" key="4">
    <source>
        <dbReference type="ARBA" id="ARBA00022741"/>
    </source>
</evidence>
<evidence type="ECO:0000256" key="3">
    <source>
        <dbReference type="ARBA" id="ARBA00022598"/>
    </source>
</evidence>
<keyword evidence="3 9" id="KW-0436">Ligase</keyword>
<keyword evidence="12" id="KW-1185">Reference proteome</keyword>
<dbReference type="PANTHER" id="PTHR43707">
    <property type="entry name" value="HISTIDYL-TRNA SYNTHETASE"/>
    <property type="match status" value="1"/>
</dbReference>
<keyword evidence="5 9" id="KW-0067">ATP-binding</keyword>
<evidence type="ECO:0000256" key="7">
    <source>
        <dbReference type="ARBA" id="ARBA00023146"/>
    </source>
</evidence>
<organism evidence="11 12">
    <name type="scientific">Anaeromyxobacter paludicola</name>
    <dbReference type="NCBI Taxonomy" id="2918171"/>
    <lineage>
        <taxon>Bacteria</taxon>
        <taxon>Pseudomonadati</taxon>
        <taxon>Myxococcota</taxon>
        <taxon>Myxococcia</taxon>
        <taxon>Myxococcales</taxon>
        <taxon>Cystobacterineae</taxon>
        <taxon>Anaeromyxobacteraceae</taxon>
        <taxon>Anaeromyxobacter</taxon>
    </lineage>
</organism>
<dbReference type="InterPro" id="IPR036621">
    <property type="entry name" value="Anticodon-bd_dom_sf"/>
</dbReference>
<comment type="subcellular location">
    <subcellularLocation>
        <location evidence="9">Cytoplasm</location>
    </subcellularLocation>
</comment>
<evidence type="ECO:0000259" key="10">
    <source>
        <dbReference type="PROSITE" id="PS50862"/>
    </source>
</evidence>
<keyword evidence="9" id="KW-0963">Cytoplasm</keyword>
<protein>
    <recommendedName>
        <fullName evidence="9">Histidine--tRNA ligase</fullName>
        <ecNumber evidence="9">6.1.1.21</ecNumber>
    </recommendedName>
    <alternativeName>
        <fullName evidence="9">Histidyl-tRNA synthetase</fullName>
        <shortName evidence="9">HisRS</shortName>
    </alternativeName>
</protein>
<proteinExistence type="inferred from homology"/>
<dbReference type="InterPro" id="IPR004516">
    <property type="entry name" value="HisRS/HisZ"/>
</dbReference>
<dbReference type="Pfam" id="PF13393">
    <property type="entry name" value="tRNA-synt_His"/>
    <property type="match status" value="1"/>
</dbReference>
<reference evidence="12" key="1">
    <citation type="journal article" date="2022" name="Int. J. Syst. Evol. Microbiol.">
        <title>Anaeromyxobacter oryzae sp. nov., Anaeromyxobacter diazotrophicus sp. nov. and Anaeromyxobacter paludicola sp. nov., isolated from paddy soils.</title>
        <authorList>
            <person name="Itoh H."/>
            <person name="Xu Z."/>
            <person name="Mise K."/>
            <person name="Masuda Y."/>
            <person name="Ushijima N."/>
            <person name="Hayakawa C."/>
            <person name="Shiratori Y."/>
            <person name="Senoo K."/>
        </authorList>
    </citation>
    <scope>NUCLEOTIDE SEQUENCE [LARGE SCALE GENOMIC DNA]</scope>
    <source>
        <strain evidence="12">Red630</strain>
    </source>
</reference>
<dbReference type="InterPro" id="IPR045864">
    <property type="entry name" value="aa-tRNA-synth_II/BPL/LPL"/>
</dbReference>
<dbReference type="SUPFAM" id="SSF52954">
    <property type="entry name" value="Class II aaRS ABD-related"/>
    <property type="match status" value="1"/>
</dbReference>
<dbReference type="Gene3D" id="3.40.50.800">
    <property type="entry name" value="Anticodon-binding domain"/>
    <property type="match status" value="1"/>
</dbReference>
<dbReference type="InterPro" id="IPR033656">
    <property type="entry name" value="HisRS_anticodon"/>
</dbReference>
<dbReference type="Pfam" id="PF03129">
    <property type="entry name" value="HGTP_anticodon"/>
    <property type="match status" value="1"/>
</dbReference>
<dbReference type="SUPFAM" id="SSF55681">
    <property type="entry name" value="Class II aaRS and biotin synthetases"/>
    <property type="match status" value="1"/>
</dbReference>
<evidence type="ECO:0000256" key="1">
    <source>
        <dbReference type="ARBA" id="ARBA00008226"/>
    </source>
</evidence>
<dbReference type="NCBIfam" id="TIGR00442">
    <property type="entry name" value="hisS"/>
    <property type="match status" value="1"/>
</dbReference>
<gene>
    <name evidence="9 11" type="primary">hisS</name>
    <name evidence="11" type="ORF">AMPC_09540</name>
</gene>
<dbReference type="GO" id="GO:0016874">
    <property type="term" value="F:ligase activity"/>
    <property type="evidence" value="ECO:0007669"/>
    <property type="project" value="UniProtKB-KW"/>
</dbReference>
<evidence type="ECO:0000313" key="12">
    <source>
        <dbReference type="Proteomes" id="UP001162734"/>
    </source>
</evidence>
<evidence type="ECO:0000256" key="6">
    <source>
        <dbReference type="ARBA" id="ARBA00022917"/>
    </source>
</evidence>
<keyword evidence="7 9" id="KW-0030">Aminoacyl-tRNA synthetase</keyword>
<dbReference type="RefSeq" id="WP_248344781.1">
    <property type="nucleotide sequence ID" value="NZ_AP025592.1"/>
</dbReference>
<evidence type="ECO:0000256" key="8">
    <source>
        <dbReference type="ARBA" id="ARBA00047639"/>
    </source>
</evidence>
<dbReference type="Proteomes" id="UP001162734">
    <property type="component" value="Chromosome"/>
</dbReference>
<keyword evidence="4 9" id="KW-0547">Nucleotide-binding</keyword>
<dbReference type="InterPro" id="IPR015807">
    <property type="entry name" value="His-tRNA-ligase"/>
</dbReference>
<feature type="domain" description="Aminoacyl-transfer RNA synthetases class-II family profile" evidence="10">
    <location>
        <begin position="22"/>
        <end position="320"/>
    </location>
</feature>
<comment type="catalytic activity">
    <reaction evidence="8 9">
        <text>tRNA(His) + L-histidine + ATP = L-histidyl-tRNA(His) + AMP + diphosphate + H(+)</text>
        <dbReference type="Rhea" id="RHEA:17313"/>
        <dbReference type="Rhea" id="RHEA-COMP:9665"/>
        <dbReference type="Rhea" id="RHEA-COMP:9689"/>
        <dbReference type="ChEBI" id="CHEBI:15378"/>
        <dbReference type="ChEBI" id="CHEBI:30616"/>
        <dbReference type="ChEBI" id="CHEBI:33019"/>
        <dbReference type="ChEBI" id="CHEBI:57595"/>
        <dbReference type="ChEBI" id="CHEBI:78442"/>
        <dbReference type="ChEBI" id="CHEBI:78527"/>
        <dbReference type="ChEBI" id="CHEBI:456215"/>
        <dbReference type="EC" id="6.1.1.21"/>
    </reaction>
</comment>
<dbReference type="PANTHER" id="PTHR43707:SF1">
    <property type="entry name" value="HISTIDINE--TRNA LIGASE, MITOCHONDRIAL-RELATED"/>
    <property type="match status" value="1"/>
</dbReference>
<comment type="subunit">
    <text evidence="2 9">Homodimer.</text>
</comment>
<comment type="similarity">
    <text evidence="1 9">Belongs to the class-II aminoacyl-tRNA synthetase family.</text>
</comment>
<dbReference type="Gene3D" id="3.30.930.10">
    <property type="entry name" value="Bira Bifunctional Protein, Domain 2"/>
    <property type="match status" value="1"/>
</dbReference>
<sequence length="414" mass="45052">MKITGVKGMNDILPAAVGRWHEMERLAREVFHLYGYREVRTPAVEHAALFARGVGEATDIVNKEMYVFEDKGEELLALRPEGTAGTVRAFIEHGCHVEGLQKWFYIGPMFRRERPQKGRYRQFHQIGCEAFGAGQPAVDVEQIALLADLFSRLGVTTDLKLNSVGDAACRPAYLASLKGYLQGHAGALCADCRDRIERNPLRVLDCKVESCQPVLQGAPRLLDALCQGCKDHLGAVTSGLDALGVAYRLDPRLVRGLDYYTRTAYEFASDALGSQSAVAGGGRYDGLVETLGGQPTPGIGFALGQERLALILEAIGRAPPEQGPAVFFLSADEAGAKEALRRASQLRKLGIACDLDPRGGKMKTQFKQAERVGARYAVVLGGNEAASGEAKLKDLATREELPVRLDDLAERLRE</sequence>
<dbReference type="PIRSF" id="PIRSF001549">
    <property type="entry name" value="His-tRNA_synth"/>
    <property type="match status" value="1"/>
</dbReference>
<dbReference type="EC" id="6.1.1.21" evidence="9"/>
<dbReference type="PROSITE" id="PS50862">
    <property type="entry name" value="AA_TRNA_LIGASE_II"/>
    <property type="match status" value="1"/>
</dbReference>
<accession>A0ABM7X7M2</accession>
<dbReference type="InterPro" id="IPR006195">
    <property type="entry name" value="aa-tRNA-synth_II"/>
</dbReference>
<evidence type="ECO:0000313" key="11">
    <source>
        <dbReference type="EMBL" id="BDG07841.1"/>
    </source>
</evidence>
<evidence type="ECO:0000256" key="9">
    <source>
        <dbReference type="HAMAP-Rule" id="MF_00127"/>
    </source>
</evidence>
<dbReference type="EMBL" id="AP025592">
    <property type="protein sequence ID" value="BDG07841.1"/>
    <property type="molecule type" value="Genomic_DNA"/>
</dbReference>
<name>A0ABM7X7M2_9BACT</name>
<dbReference type="HAMAP" id="MF_00127">
    <property type="entry name" value="His_tRNA_synth"/>
    <property type="match status" value="1"/>
</dbReference>
<evidence type="ECO:0000256" key="2">
    <source>
        <dbReference type="ARBA" id="ARBA00011738"/>
    </source>
</evidence>
<keyword evidence="6 9" id="KW-0648">Protein biosynthesis</keyword>
<dbReference type="InterPro" id="IPR004154">
    <property type="entry name" value="Anticodon-bd"/>
</dbReference>